<evidence type="ECO:0000259" key="2">
    <source>
        <dbReference type="PROSITE" id="PS50206"/>
    </source>
</evidence>
<dbReference type="RefSeq" id="XP_044560989.1">
    <property type="nucleotide sequence ID" value="XM_044708422.1"/>
</dbReference>
<dbReference type="Gene3D" id="3.40.250.10">
    <property type="entry name" value="Rhodanese-like domain"/>
    <property type="match status" value="1"/>
</dbReference>
<dbReference type="GeneID" id="68112169"/>
<reference evidence="3 4" key="1">
    <citation type="journal article" date="2019" name="Sci. Rep.">
        <title>Nanopore sequencing improves the draft genome of the human pathogenic amoeba Naegleria fowleri.</title>
        <authorList>
            <person name="Liechti N."/>
            <person name="Schurch N."/>
            <person name="Bruggmann R."/>
            <person name="Wittwer M."/>
        </authorList>
    </citation>
    <scope>NUCLEOTIDE SEQUENCE [LARGE SCALE GENOMIC DNA]</scope>
    <source>
        <strain evidence="3 4">ATCC 30894</strain>
    </source>
</reference>
<dbReference type="VEuPathDB" id="AmoebaDB:FDP41_004951"/>
<name>A0A6A5BMW4_NAEFO</name>
<evidence type="ECO:0000313" key="4">
    <source>
        <dbReference type="Proteomes" id="UP000444721"/>
    </source>
</evidence>
<keyword evidence="4" id="KW-1185">Reference proteome</keyword>
<feature type="region of interest" description="Disordered" evidence="1">
    <location>
        <begin position="188"/>
        <end position="208"/>
    </location>
</feature>
<dbReference type="Pfam" id="PF00581">
    <property type="entry name" value="Rhodanese"/>
    <property type="match status" value="1"/>
</dbReference>
<dbReference type="PANTHER" id="PTHR44086">
    <property type="entry name" value="THIOSULFATE SULFURTRANSFERASE RDL2, MITOCHONDRIAL-RELATED"/>
    <property type="match status" value="1"/>
</dbReference>
<dbReference type="EMBL" id="VFQX01000041">
    <property type="protein sequence ID" value="KAF0976276.1"/>
    <property type="molecule type" value="Genomic_DNA"/>
</dbReference>
<dbReference type="SUPFAM" id="SSF52821">
    <property type="entry name" value="Rhodanese/Cell cycle control phosphatase"/>
    <property type="match status" value="1"/>
</dbReference>
<accession>A0A6A5BMW4</accession>
<dbReference type="OrthoDB" id="566238at2759"/>
<evidence type="ECO:0000256" key="1">
    <source>
        <dbReference type="SAM" id="MobiDB-lite"/>
    </source>
</evidence>
<dbReference type="GO" id="GO:0004792">
    <property type="term" value="F:thiosulfate-cyanide sulfurtransferase activity"/>
    <property type="evidence" value="ECO:0007669"/>
    <property type="project" value="TreeGrafter"/>
</dbReference>
<dbReference type="InterPro" id="IPR036873">
    <property type="entry name" value="Rhodanese-like_dom_sf"/>
</dbReference>
<evidence type="ECO:0000313" key="3">
    <source>
        <dbReference type="EMBL" id="KAF0976276.1"/>
    </source>
</evidence>
<dbReference type="PANTHER" id="PTHR44086:SF10">
    <property type="entry name" value="THIOSULFATE SULFURTRANSFERASE_RHODANESE-LIKE DOMAIN-CONTAINING PROTEIN 3"/>
    <property type="match status" value="1"/>
</dbReference>
<organism evidence="3 4">
    <name type="scientific">Naegleria fowleri</name>
    <name type="common">Brain eating amoeba</name>
    <dbReference type="NCBI Taxonomy" id="5763"/>
    <lineage>
        <taxon>Eukaryota</taxon>
        <taxon>Discoba</taxon>
        <taxon>Heterolobosea</taxon>
        <taxon>Tetramitia</taxon>
        <taxon>Eutetramitia</taxon>
        <taxon>Vahlkampfiidae</taxon>
        <taxon>Naegleria</taxon>
    </lineage>
</organism>
<dbReference type="InterPro" id="IPR001763">
    <property type="entry name" value="Rhodanese-like_dom"/>
</dbReference>
<dbReference type="VEuPathDB" id="AmoebaDB:NF0118620"/>
<sequence>MIGNRLFTHLRTRVALLPSLKRQYSLLTTTHPNNTLNINNRFNSNHKVVVMVLLSNNKLLNNKEDLLILNNKEVLLSNNNNNNHYNSTVIRCFSSSQFSLRYSFINKEDIQQLLKDKVPDQDFVLIDVRENEEFTSADLPAIHTSAHNIPLNDLGPALLTMDAKQFKYVYGFDKPMVDAHSELATSGYGASRNVSEKPKSVLSGSDSNSALSSKKIIVYCKMGGRAEKAAQLLNDLGFENVFCYKGSASEWWNKK</sequence>
<comment type="caution">
    <text evidence="3">The sequence shown here is derived from an EMBL/GenBank/DDBJ whole genome shotgun (WGS) entry which is preliminary data.</text>
</comment>
<dbReference type="VEuPathDB" id="AmoebaDB:NfTy_086480"/>
<dbReference type="Proteomes" id="UP000444721">
    <property type="component" value="Unassembled WGS sequence"/>
</dbReference>
<protein>
    <recommendedName>
        <fullName evidence="2">Rhodanese domain-containing protein</fullName>
    </recommendedName>
</protein>
<dbReference type="GO" id="GO:0005739">
    <property type="term" value="C:mitochondrion"/>
    <property type="evidence" value="ECO:0007669"/>
    <property type="project" value="TreeGrafter"/>
</dbReference>
<dbReference type="AlphaFoldDB" id="A0A6A5BMW4"/>
<dbReference type="SMART" id="SM00450">
    <property type="entry name" value="RHOD"/>
    <property type="match status" value="1"/>
</dbReference>
<feature type="domain" description="Rhodanese" evidence="2">
    <location>
        <begin position="119"/>
        <end position="255"/>
    </location>
</feature>
<dbReference type="PROSITE" id="PS50206">
    <property type="entry name" value="RHODANESE_3"/>
    <property type="match status" value="1"/>
</dbReference>
<proteinExistence type="predicted"/>
<gene>
    <name evidence="3" type="ORF">FDP41_004951</name>
</gene>